<organism evidence="2 3">
    <name type="scientific">Billgrantia montanilacus</name>
    <dbReference type="NCBI Taxonomy" id="2282305"/>
    <lineage>
        <taxon>Bacteria</taxon>
        <taxon>Pseudomonadati</taxon>
        <taxon>Pseudomonadota</taxon>
        <taxon>Gammaproteobacteria</taxon>
        <taxon>Oceanospirillales</taxon>
        <taxon>Halomonadaceae</taxon>
        <taxon>Billgrantia</taxon>
    </lineage>
</organism>
<protein>
    <submittedName>
        <fullName evidence="2">HEPN domain-containing protein</fullName>
    </submittedName>
</protein>
<dbReference type="Proteomes" id="UP000252405">
    <property type="component" value="Unassembled WGS sequence"/>
</dbReference>
<comment type="caution">
    <text evidence="2">The sequence shown here is derived from an EMBL/GenBank/DDBJ whole genome shotgun (WGS) entry which is preliminary data.</text>
</comment>
<evidence type="ECO:0000313" key="2">
    <source>
        <dbReference type="EMBL" id="RCV87493.1"/>
    </source>
</evidence>
<dbReference type="EMBL" id="QPII01000015">
    <property type="protein sequence ID" value="RCV87493.1"/>
    <property type="molecule type" value="Genomic_DNA"/>
</dbReference>
<accession>A0A368TWL7</accession>
<dbReference type="InterPro" id="IPR007842">
    <property type="entry name" value="HEPN_dom"/>
</dbReference>
<feature type="domain" description="HEPN" evidence="1">
    <location>
        <begin position="25"/>
        <end position="116"/>
    </location>
</feature>
<dbReference type="AlphaFoldDB" id="A0A368TWL7"/>
<proteinExistence type="predicted"/>
<dbReference type="OrthoDB" id="6174209at2"/>
<evidence type="ECO:0000313" key="3">
    <source>
        <dbReference type="Proteomes" id="UP000252405"/>
    </source>
</evidence>
<dbReference type="Gene3D" id="1.20.120.330">
    <property type="entry name" value="Nucleotidyltransferases domain 2"/>
    <property type="match status" value="1"/>
</dbReference>
<keyword evidence="3" id="KW-1185">Reference proteome</keyword>
<gene>
    <name evidence="2" type="ORF">DU505_17120</name>
</gene>
<evidence type="ECO:0000259" key="1">
    <source>
        <dbReference type="Pfam" id="PF05168"/>
    </source>
</evidence>
<reference evidence="2 3" key="1">
    <citation type="submission" date="2018-07" db="EMBL/GenBank/DDBJ databases">
        <title>Halomonas montanilacus sp. nov., isolated from Lake Pengyan on Tibetan Plateau.</title>
        <authorList>
            <person name="Lu H."/>
            <person name="Xing P."/>
            <person name="Wu Q."/>
        </authorList>
    </citation>
    <scope>NUCLEOTIDE SEQUENCE [LARGE SCALE GENOMIC DNA]</scope>
    <source>
        <strain evidence="2 3">PYC7W</strain>
    </source>
</reference>
<dbReference type="Pfam" id="PF05168">
    <property type="entry name" value="HEPN"/>
    <property type="match status" value="1"/>
</dbReference>
<sequence>MPYRLVELADRLKEMDISDAPYLDQHQMRSVVNRAYYAAYITARDFCEAKGFQGSGSSHQRVIEALKGKPQWRATANRLQQMKELRHQADYDWQNPMRLRDAQSAMKTSQKVIEALQ</sequence>
<name>A0A368TWL7_9GAMM</name>